<dbReference type="RefSeq" id="WP_138568212.1">
    <property type="nucleotide sequence ID" value="NZ_PNCM01000030.1"/>
</dbReference>
<dbReference type="OrthoDB" id="6064855at2"/>
<evidence type="ECO:0000256" key="1">
    <source>
        <dbReference type="PROSITE-ProRule" id="PRU00510"/>
    </source>
</evidence>
<organism evidence="2 3">
    <name type="scientific">Pseudoalteromonas phenolica</name>
    <dbReference type="NCBI Taxonomy" id="161398"/>
    <lineage>
        <taxon>Bacteria</taxon>
        <taxon>Pseudomonadati</taxon>
        <taxon>Pseudomonadota</taxon>
        <taxon>Gammaproteobacteria</taxon>
        <taxon>Alteromonadales</taxon>
        <taxon>Pseudoalteromonadaceae</taxon>
        <taxon>Pseudoalteromonas</taxon>
    </lineage>
</organism>
<proteinExistence type="predicted"/>
<feature type="zinc finger region" description="dksA C4-type" evidence="1">
    <location>
        <begin position="88"/>
        <end position="112"/>
    </location>
</feature>
<evidence type="ECO:0000313" key="2">
    <source>
        <dbReference type="EMBL" id="TMP79413.1"/>
    </source>
</evidence>
<name>A0A5S3YSM6_9GAMM</name>
<dbReference type="AlphaFoldDB" id="A0A5S3YSM6"/>
<evidence type="ECO:0000313" key="3">
    <source>
        <dbReference type="Proteomes" id="UP000307362"/>
    </source>
</evidence>
<sequence length="123" mass="14100">MNANQTKDFQSKLKIELDSVQCEFLNELKDAQHEFTGELASMLENSTPGEWIDLVVTKINPNQFPRFQRLMELEAALCQIDIGQFGYCCDCETKLDLLVLSQDPAKQRCPVCEEKSEEKHITD</sequence>
<reference evidence="3" key="2">
    <citation type="submission" date="2019-06" db="EMBL/GenBank/DDBJ databases">
        <title>Co-occurence of chitin degradation, pigmentation and bioactivity in marine Pseudoalteromonas.</title>
        <authorList>
            <person name="Sonnenschein E.C."/>
            <person name="Bech P.K."/>
        </authorList>
    </citation>
    <scope>NUCLEOTIDE SEQUENCE [LARGE SCALE GENOMIC DNA]</scope>
    <source>
        <strain evidence="3">S1189</strain>
    </source>
</reference>
<dbReference type="Proteomes" id="UP000307362">
    <property type="component" value="Unassembled WGS sequence"/>
</dbReference>
<dbReference type="PROSITE" id="PS51128">
    <property type="entry name" value="ZF_DKSA_2"/>
    <property type="match status" value="1"/>
</dbReference>
<gene>
    <name evidence="2" type="ORF">CWB73_14060</name>
</gene>
<comment type="caution">
    <text evidence="2">The sequence shown here is derived from an EMBL/GenBank/DDBJ whole genome shotgun (WGS) entry which is preliminary data.</text>
</comment>
<dbReference type="Gene3D" id="1.20.120.910">
    <property type="entry name" value="DksA, coiled-coil domain"/>
    <property type="match status" value="1"/>
</dbReference>
<dbReference type="EMBL" id="PNCM01000030">
    <property type="protein sequence ID" value="TMP79413.1"/>
    <property type="molecule type" value="Genomic_DNA"/>
</dbReference>
<accession>A0A5S3YSM6</accession>
<reference evidence="2 3" key="1">
    <citation type="submission" date="2017-12" db="EMBL/GenBank/DDBJ databases">
        <authorList>
            <person name="Paulsen S."/>
            <person name="Gram L.K."/>
        </authorList>
    </citation>
    <scope>NUCLEOTIDE SEQUENCE [LARGE SCALE GENOMIC DNA]</scope>
    <source>
        <strain evidence="2 3">S1189</strain>
    </source>
</reference>
<protein>
    <submittedName>
        <fullName evidence="2">Conjugal transfer protein TraR</fullName>
    </submittedName>
</protein>